<keyword evidence="8" id="KW-0675">Receptor</keyword>
<keyword evidence="3 12" id="KW-0812">Transmembrane</keyword>
<dbReference type="Proteomes" id="UP000030746">
    <property type="component" value="Unassembled WGS sequence"/>
</dbReference>
<dbReference type="AlphaFoldDB" id="V3ZRD7"/>
<dbReference type="Pfam" id="PF00002">
    <property type="entry name" value="7tm_2"/>
    <property type="match status" value="1"/>
</dbReference>
<dbReference type="Gene3D" id="1.20.1070.10">
    <property type="entry name" value="Rhodopsin 7-helix transmembrane proteins"/>
    <property type="match status" value="1"/>
</dbReference>
<dbReference type="InterPro" id="IPR017981">
    <property type="entry name" value="GPCR_2-like_7TM"/>
</dbReference>
<evidence type="ECO:0000313" key="17">
    <source>
        <dbReference type="Proteomes" id="UP000030746"/>
    </source>
</evidence>
<feature type="transmembrane region" description="Helical" evidence="12">
    <location>
        <begin position="933"/>
        <end position="951"/>
    </location>
</feature>
<evidence type="ECO:0000259" key="14">
    <source>
        <dbReference type="PROSITE" id="PS50261"/>
    </source>
</evidence>
<dbReference type="GeneID" id="20241112"/>
<feature type="compositionally biased region" description="Basic residues" evidence="11">
    <location>
        <begin position="1110"/>
        <end position="1120"/>
    </location>
</feature>
<evidence type="ECO:0008006" key="18">
    <source>
        <dbReference type="Google" id="ProtNLM"/>
    </source>
</evidence>
<dbReference type="InterPro" id="IPR000832">
    <property type="entry name" value="GPCR_2_secretin-like"/>
</dbReference>
<dbReference type="STRING" id="225164.V3ZRD7"/>
<feature type="transmembrane region" description="Helical" evidence="12">
    <location>
        <begin position="971"/>
        <end position="993"/>
    </location>
</feature>
<evidence type="ECO:0000256" key="7">
    <source>
        <dbReference type="ARBA" id="ARBA00023136"/>
    </source>
</evidence>
<protein>
    <recommendedName>
        <fullName evidence="18">G-protein coupled receptors family 2 profile 2 domain-containing protein</fullName>
    </recommendedName>
</protein>
<keyword evidence="4" id="KW-0732">Signal</keyword>
<evidence type="ECO:0000313" key="16">
    <source>
        <dbReference type="EMBL" id="ESO83436.1"/>
    </source>
</evidence>
<evidence type="ECO:0000256" key="4">
    <source>
        <dbReference type="ARBA" id="ARBA00022729"/>
    </source>
</evidence>
<dbReference type="OMA" id="CWICNEA"/>
<sequence length="1139" mass="130134">MFVGTEYARSLCGTSAPIDCFSLSPPYQCHSTYYTDPKCVDHPDGYGCECGPGFHWNTFMCMSSAIDSRFEFKAVKPERYTLLLDKAFPKLKHFTISFWMNVTDVNQHGTILSYSHGTHNNILRMMSGTSIRFEVFGIYKVTDFQLRPHQWYHVTWTWSSTDGKWNFYINGDKRQSGYLNRTLREIPSGGQIVLGQSQPFEISAALDGDLSHLNIWNYVMEKEEIKNITKSCNFMYCGNAVQWVEFRSGTRGGMKIRWPSGIFTGQCFTEKTAAISCDTFCSDLIGAQCNEEIKENIRWTRTKAENTVSVQCPRLDDNSTIDIRPDDRIDGQATRVCKLQEDANDGIWLEPMIDGCISTDLLQIKNMFTRLGKVDLNEISVLQLADKLLNHTIHNTYTNPIDIATVIDLLQIMVTTQGIAPRTVTWQNGGITFARTKEVYPTFEQTTTFSQILGAIIDNLLSSKNDIGWNATQPRGVEGDNLLSVLKMFANVISRSLIYHVIDGLVTYENAVIKVFKENIGKYVLLLTRGLLMPGAHKRFSDKLRAHKETEFLQSVNFSYDNTCVWSENTSDLMKTGLMFEILSNAISCRGSTETWEILLKIYISDKKCSCAPALNNQHVLPMCDSFFDKFVLIQENFLPSTTEFKIETYWIEEFFGSSFPSKEDELEYKLKKNKGFLRVRRGVLMSQNTSDLPVFIGVSSFRYQKLAQNLPNKIYKGRKKEDRVNTPIMAVYLHIGDLPITNLTSPILVDLPILNTFNISNPECVRVIHRERSREWYWSRVGCRLLRYNGKSGRCACHIPGVFSITTDMYDVNWDKGDKRPHLMNFASYIGCAVSALFCLITCIVHVYIGTSSATAALHRNLSISISCSQIVFMFGIDRYDQSGVCEVFAILLHFFFLTNYTWLMNEAFNLYIIITYSAHSQTDLNDSGSMLRYYIIGWVIPGVLVGAFVGTNTDTYYAVDMCWISWDHFWLFIGPAVGIIAISILVMIFTAKEHNENSYTKTEKTNKIIMINMKGLWTQLILVTVCWAFAFISIKMVDQILKYIYALFNCLQGAFFMVFYMLLHEEVRGVFKSQKKKQTMLQGYDFPDEHSLDSSISSSLLEKDKDSRKRRHPLKTLRKSTNNEDDKGSDCEMITSV</sequence>
<dbReference type="GO" id="GO:0005886">
    <property type="term" value="C:plasma membrane"/>
    <property type="evidence" value="ECO:0007669"/>
    <property type="project" value="TreeGrafter"/>
</dbReference>
<keyword evidence="7 12" id="KW-0472">Membrane</keyword>
<evidence type="ECO:0000256" key="10">
    <source>
        <dbReference type="PROSITE-ProRule" id="PRU01172"/>
    </source>
</evidence>
<keyword evidence="9" id="KW-0807">Transducer</keyword>
<dbReference type="SUPFAM" id="SSF49899">
    <property type="entry name" value="Concanavalin A-like lectins/glucanases"/>
    <property type="match status" value="1"/>
</dbReference>
<gene>
    <name evidence="16" type="ORF">LOTGIDRAFT_169300</name>
</gene>
<evidence type="ECO:0000256" key="2">
    <source>
        <dbReference type="ARBA" id="ARBA00007343"/>
    </source>
</evidence>
<dbReference type="RefSeq" id="XP_009065866.1">
    <property type="nucleotide sequence ID" value="XM_009067618.1"/>
</dbReference>
<dbReference type="GO" id="GO:0007189">
    <property type="term" value="P:adenylate cyclase-activating G protein-coupled receptor signaling pathway"/>
    <property type="evidence" value="ECO:0007669"/>
    <property type="project" value="TreeGrafter"/>
</dbReference>
<organism evidence="16 17">
    <name type="scientific">Lottia gigantea</name>
    <name type="common">Giant owl limpet</name>
    <dbReference type="NCBI Taxonomy" id="225164"/>
    <lineage>
        <taxon>Eukaryota</taxon>
        <taxon>Metazoa</taxon>
        <taxon>Spiralia</taxon>
        <taxon>Lophotrochozoa</taxon>
        <taxon>Mollusca</taxon>
        <taxon>Gastropoda</taxon>
        <taxon>Patellogastropoda</taxon>
        <taxon>Lottioidea</taxon>
        <taxon>Lottiidae</taxon>
        <taxon>Lottia</taxon>
    </lineage>
</organism>
<evidence type="ECO:0000256" key="8">
    <source>
        <dbReference type="ARBA" id="ARBA00023170"/>
    </source>
</evidence>
<dbReference type="KEGG" id="lgi:LOTGIDRAFT_169300"/>
<evidence type="ECO:0000256" key="3">
    <source>
        <dbReference type="ARBA" id="ARBA00022692"/>
    </source>
</evidence>
<feature type="transmembrane region" description="Helical" evidence="12">
    <location>
        <begin position="890"/>
        <end position="913"/>
    </location>
</feature>
<keyword evidence="6" id="KW-0297">G-protein coupled receptor</keyword>
<comment type="similarity">
    <text evidence="2">Belongs to the G-protein coupled receptor 2 family. Adhesion G-protein coupled receptor (ADGR) subfamily.</text>
</comment>
<evidence type="ECO:0000256" key="1">
    <source>
        <dbReference type="ARBA" id="ARBA00004141"/>
    </source>
</evidence>
<keyword evidence="5 12" id="KW-1133">Transmembrane helix</keyword>
<evidence type="ECO:0000256" key="12">
    <source>
        <dbReference type="SAM" id="Phobius"/>
    </source>
</evidence>
<evidence type="ECO:0000259" key="15">
    <source>
        <dbReference type="PROSITE" id="PS51828"/>
    </source>
</evidence>
<feature type="domain" description="Pentraxin (PTX)" evidence="15">
    <location>
        <begin position="66"/>
        <end position="263"/>
    </location>
</feature>
<dbReference type="OrthoDB" id="547680at2759"/>
<dbReference type="CTD" id="20241112"/>
<keyword evidence="17" id="KW-1185">Reference proteome</keyword>
<evidence type="ECO:0000259" key="13">
    <source>
        <dbReference type="PROSITE" id="PS50227"/>
    </source>
</evidence>
<comment type="subcellular location">
    <subcellularLocation>
        <location evidence="1">Membrane</location>
        <topology evidence="1">Multi-pass membrane protein</topology>
    </subcellularLocation>
</comment>
<evidence type="ECO:0000256" key="6">
    <source>
        <dbReference type="ARBA" id="ARBA00023040"/>
    </source>
</evidence>
<dbReference type="GO" id="GO:0007166">
    <property type="term" value="P:cell surface receptor signaling pathway"/>
    <property type="evidence" value="ECO:0007669"/>
    <property type="project" value="InterPro"/>
</dbReference>
<dbReference type="InterPro" id="IPR046338">
    <property type="entry name" value="GAIN_dom_sf"/>
</dbReference>
<dbReference type="SMART" id="SM00159">
    <property type="entry name" value="PTX"/>
    <property type="match status" value="1"/>
</dbReference>
<feature type="transmembrane region" description="Helical" evidence="12">
    <location>
        <begin position="1018"/>
        <end position="1039"/>
    </location>
</feature>
<accession>V3ZRD7</accession>
<dbReference type="PROSITE" id="PS51828">
    <property type="entry name" value="PTX_2"/>
    <property type="match status" value="1"/>
</dbReference>
<dbReference type="Gene3D" id="4.10.1240.10">
    <property type="entry name" value="GPCR, family 2, extracellular hormone receptor domain"/>
    <property type="match status" value="1"/>
</dbReference>
<dbReference type="InterPro" id="IPR001759">
    <property type="entry name" value="PTX_dom"/>
</dbReference>
<evidence type="ECO:0000256" key="11">
    <source>
        <dbReference type="SAM" id="MobiDB-lite"/>
    </source>
</evidence>
<feature type="transmembrane region" description="Helical" evidence="12">
    <location>
        <begin position="827"/>
        <end position="850"/>
    </location>
</feature>
<reference evidence="16 17" key="1">
    <citation type="journal article" date="2013" name="Nature">
        <title>Insights into bilaterian evolution from three spiralian genomes.</title>
        <authorList>
            <person name="Simakov O."/>
            <person name="Marletaz F."/>
            <person name="Cho S.J."/>
            <person name="Edsinger-Gonzales E."/>
            <person name="Havlak P."/>
            <person name="Hellsten U."/>
            <person name="Kuo D.H."/>
            <person name="Larsson T."/>
            <person name="Lv J."/>
            <person name="Arendt D."/>
            <person name="Savage R."/>
            <person name="Osoegawa K."/>
            <person name="de Jong P."/>
            <person name="Grimwood J."/>
            <person name="Chapman J.A."/>
            <person name="Shapiro H."/>
            <person name="Aerts A."/>
            <person name="Otillar R.P."/>
            <person name="Terry A.Y."/>
            <person name="Boore J.L."/>
            <person name="Grigoriev I.V."/>
            <person name="Lindberg D.R."/>
            <person name="Seaver E.C."/>
            <person name="Weisblat D.A."/>
            <person name="Putnam N.H."/>
            <person name="Rokhsar D.S."/>
        </authorList>
    </citation>
    <scope>NUCLEOTIDE SEQUENCE [LARGE SCALE GENOMIC DNA]</scope>
</reference>
<name>V3ZRD7_LOTGI</name>
<dbReference type="PROSITE" id="PS50261">
    <property type="entry name" value="G_PROTEIN_RECEP_F2_4"/>
    <property type="match status" value="1"/>
</dbReference>
<dbReference type="Gene3D" id="2.60.120.200">
    <property type="match status" value="1"/>
</dbReference>
<proteinExistence type="inferred from homology"/>
<dbReference type="InterPro" id="IPR013320">
    <property type="entry name" value="ConA-like_dom_sf"/>
</dbReference>
<dbReference type="GO" id="GO:0004930">
    <property type="term" value="F:G protein-coupled receptor activity"/>
    <property type="evidence" value="ECO:0007669"/>
    <property type="project" value="UniProtKB-KW"/>
</dbReference>
<feature type="region of interest" description="Disordered" evidence="11">
    <location>
        <begin position="1103"/>
        <end position="1139"/>
    </location>
</feature>
<feature type="transmembrane region" description="Helical" evidence="12">
    <location>
        <begin position="1045"/>
        <end position="1065"/>
    </location>
</feature>
<evidence type="ECO:0000256" key="9">
    <source>
        <dbReference type="ARBA" id="ARBA00023224"/>
    </source>
</evidence>
<evidence type="ECO:0000256" key="5">
    <source>
        <dbReference type="ARBA" id="ARBA00022989"/>
    </source>
</evidence>
<dbReference type="InterPro" id="IPR001879">
    <property type="entry name" value="GPCR_2_extracellular_dom"/>
</dbReference>
<feature type="domain" description="G-protein coupled receptors family 2 profile 1" evidence="13">
    <location>
        <begin position="266"/>
        <end position="360"/>
    </location>
</feature>
<dbReference type="EMBL" id="KB203683">
    <property type="protein sequence ID" value="ESO83436.1"/>
    <property type="molecule type" value="Genomic_DNA"/>
</dbReference>
<dbReference type="PANTHER" id="PTHR12011:SF470">
    <property type="entry name" value="ADHESION G PROTEIN-COUPLED RECEPTOR L2-LIKE"/>
    <property type="match status" value="1"/>
</dbReference>
<feature type="compositionally biased region" description="Basic and acidic residues" evidence="11">
    <location>
        <begin position="1123"/>
        <end position="1132"/>
    </location>
</feature>
<dbReference type="PROSITE" id="PS50227">
    <property type="entry name" value="G_PROTEIN_RECEP_F2_3"/>
    <property type="match status" value="1"/>
</dbReference>
<dbReference type="PANTHER" id="PTHR12011">
    <property type="entry name" value="ADHESION G-PROTEIN COUPLED RECEPTOR"/>
    <property type="match status" value="1"/>
</dbReference>
<dbReference type="Pfam" id="PF13385">
    <property type="entry name" value="Laminin_G_3"/>
    <property type="match status" value="1"/>
</dbReference>
<dbReference type="HOGENOM" id="CLU_278036_0_0_1"/>
<comment type="caution">
    <text evidence="10">Lacks conserved residue(s) required for the propagation of feature annotation.</text>
</comment>
<dbReference type="Gene3D" id="2.60.220.50">
    <property type="match status" value="1"/>
</dbReference>
<dbReference type="InterPro" id="IPR036445">
    <property type="entry name" value="GPCR_2_extracell_dom_sf"/>
</dbReference>
<feature type="domain" description="G-protein coupled receptors family 2 profile 2" evidence="14">
    <location>
        <begin position="822"/>
        <end position="1066"/>
    </location>
</feature>